<dbReference type="SUPFAM" id="SSF161098">
    <property type="entry name" value="MetI-like"/>
    <property type="match status" value="1"/>
</dbReference>
<feature type="transmembrane region" description="Helical" evidence="7">
    <location>
        <begin position="169"/>
        <end position="188"/>
    </location>
</feature>
<dbReference type="GO" id="GO:0042918">
    <property type="term" value="P:alkanesulfonate transmembrane transport"/>
    <property type="evidence" value="ECO:0007669"/>
    <property type="project" value="UniProtKB-ARBA"/>
</dbReference>
<evidence type="ECO:0000256" key="1">
    <source>
        <dbReference type="ARBA" id="ARBA00004651"/>
    </source>
</evidence>
<dbReference type="EMBL" id="JAAXOP010000025">
    <property type="protein sequence ID" value="NKY54154.1"/>
    <property type="molecule type" value="Genomic_DNA"/>
</dbReference>
<keyword evidence="6 7" id="KW-0472">Membrane</keyword>
<dbReference type="GO" id="GO:0005886">
    <property type="term" value="C:plasma membrane"/>
    <property type="evidence" value="ECO:0007669"/>
    <property type="project" value="UniProtKB-SubCell"/>
</dbReference>
<keyword evidence="4 7" id="KW-0812">Transmembrane</keyword>
<comment type="subcellular location">
    <subcellularLocation>
        <location evidence="1 7">Cell membrane</location>
        <topology evidence="1 7">Multi-pass membrane protein</topology>
    </subcellularLocation>
</comment>
<evidence type="ECO:0000256" key="5">
    <source>
        <dbReference type="ARBA" id="ARBA00022989"/>
    </source>
</evidence>
<evidence type="ECO:0000256" key="2">
    <source>
        <dbReference type="ARBA" id="ARBA00022448"/>
    </source>
</evidence>
<evidence type="ECO:0000313" key="9">
    <source>
        <dbReference type="EMBL" id="NKY54154.1"/>
    </source>
</evidence>
<reference evidence="9 10" key="1">
    <citation type="submission" date="2020-04" db="EMBL/GenBank/DDBJ databases">
        <title>MicrobeNet Type strains.</title>
        <authorList>
            <person name="Nicholson A.C."/>
        </authorList>
    </citation>
    <scope>NUCLEOTIDE SEQUENCE [LARGE SCALE GENOMIC DNA]</scope>
    <source>
        <strain evidence="9 10">JCM 12354</strain>
    </source>
</reference>
<dbReference type="Proteomes" id="UP000565711">
    <property type="component" value="Unassembled WGS sequence"/>
</dbReference>
<name>A0A846Y8M5_9NOCA</name>
<evidence type="ECO:0000256" key="4">
    <source>
        <dbReference type="ARBA" id="ARBA00022692"/>
    </source>
</evidence>
<evidence type="ECO:0000256" key="7">
    <source>
        <dbReference type="RuleBase" id="RU363032"/>
    </source>
</evidence>
<dbReference type="PANTHER" id="PTHR30151">
    <property type="entry name" value="ALKANE SULFONATE ABC TRANSPORTER-RELATED, MEMBRANE SUBUNIT"/>
    <property type="match status" value="1"/>
</dbReference>
<comment type="similarity">
    <text evidence="7">Belongs to the binding-protein-dependent transport system permease family.</text>
</comment>
<evidence type="ECO:0000256" key="6">
    <source>
        <dbReference type="ARBA" id="ARBA00023136"/>
    </source>
</evidence>
<keyword evidence="3" id="KW-1003">Cell membrane</keyword>
<gene>
    <name evidence="9" type="ORF">HGA08_28575</name>
</gene>
<dbReference type="PROSITE" id="PS50928">
    <property type="entry name" value="ABC_TM1"/>
    <property type="match status" value="1"/>
</dbReference>
<dbReference type="InterPro" id="IPR000515">
    <property type="entry name" value="MetI-like"/>
</dbReference>
<dbReference type="FunFam" id="1.10.3720.10:FF:000003">
    <property type="entry name" value="Aliphatic sulfonate ABC transporter permease"/>
    <property type="match status" value="1"/>
</dbReference>
<evidence type="ECO:0000313" key="10">
    <source>
        <dbReference type="Proteomes" id="UP000565711"/>
    </source>
</evidence>
<dbReference type="InterPro" id="IPR035906">
    <property type="entry name" value="MetI-like_sf"/>
</dbReference>
<dbReference type="Gene3D" id="1.10.3720.10">
    <property type="entry name" value="MetI-like"/>
    <property type="match status" value="1"/>
</dbReference>
<accession>A0A846Y8M5</accession>
<keyword evidence="2 7" id="KW-0813">Transport</keyword>
<feature type="transmembrane region" description="Helical" evidence="7">
    <location>
        <begin position="48"/>
        <end position="68"/>
    </location>
</feature>
<evidence type="ECO:0000256" key="3">
    <source>
        <dbReference type="ARBA" id="ARBA00022475"/>
    </source>
</evidence>
<dbReference type="Pfam" id="PF00528">
    <property type="entry name" value="BPD_transp_1"/>
    <property type="match status" value="1"/>
</dbReference>
<sequence length="303" mass="32831">MVLLVPIDLRGEPCIYPLGRRGDAIVSDISTVPVTRPQRTVVAVRRRLPLTTLLPWVVPVLLLIGWQWGSTNGILAAEILPPPSKILDTAGNLWETGELTRYLGASIRRVALGFGIGAALGLTLGFLVGLSRIGEALVDRSVQMLRAVPHLAMVPLLIAAFGIDELPKIILVALGVVFPVYLNTVSGIRSVDPKLVQLGRSYGLGYPGLLREIVIPGAMPMILTGIRYALGVAWLTLVVGETIATSDGIGYLAQNGRDLLRNDRIVLAIVLYALAGLIADQLVRLMERRVLRWNTNYGKESTR</sequence>
<protein>
    <submittedName>
        <fullName evidence="9">ABC transporter permease subunit</fullName>
    </submittedName>
</protein>
<dbReference type="PANTHER" id="PTHR30151:SF38">
    <property type="entry name" value="ALIPHATIC SULFONATES TRANSPORT PERMEASE PROTEIN SSUC-RELATED"/>
    <property type="match status" value="1"/>
</dbReference>
<proteinExistence type="inferred from homology"/>
<keyword evidence="10" id="KW-1185">Reference proteome</keyword>
<keyword evidence="5 7" id="KW-1133">Transmembrane helix</keyword>
<feature type="transmembrane region" description="Helical" evidence="7">
    <location>
        <begin position="265"/>
        <end position="283"/>
    </location>
</feature>
<dbReference type="AlphaFoldDB" id="A0A846Y8M5"/>
<comment type="caution">
    <text evidence="9">The sequence shown here is derived from an EMBL/GenBank/DDBJ whole genome shotgun (WGS) entry which is preliminary data.</text>
</comment>
<feature type="transmembrane region" description="Helical" evidence="7">
    <location>
        <begin position="110"/>
        <end position="133"/>
    </location>
</feature>
<evidence type="ECO:0000259" key="8">
    <source>
        <dbReference type="PROSITE" id="PS50928"/>
    </source>
</evidence>
<dbReference type="CDD" id="cd06261">
    <property type="entry name" value="TM_PBP2"/>
    <property type="match status" value="1"/>
</dbReference>
<feature type="domain" description="ABC transmembrane type-1" evidence="8">
    <location>
        <begin position="103"/>
        <end position="283"/>
    </location>
</feature>
<feature type="transmembrane region" description="Helical" evidence="7">
    <location>
        <begin position="145"/>
        <end position="163"/>
    </location>
</feature>
<organism evidence="9 10">
    <name type="scientific">Nocardia vermiculata</name>
    <dbReference type="NCBI Taxonomy" id="257274"/>
    <lineage>
        <taxon>Bacteria</taxon>
        <taxon>Bacillati</taxon>
        <taxon>Actinomycetota</taxon>
        <taxon>Actinomycetes</taxon>
        <taxon>Mycobacteriales</taxon>
        <taxon>Nocardiaceae</taxon>
        <taxon>Nocardia</taxon>
    </lineage>
</organism>